<proteinExistence type="predicted"/>
<dbReference type="EMBL" id="JACIEN010000001">
    <property type="protein sequence ID" value="MBB4015794.1"/>
    <property type="molecule type" value="Genomic_DNA"/>
</dbReference>
<protein>
    <submittedName>
        <fullName evidence="2">RimJ/RimL family protein N-acetyltransferase</fullName>
    </submittedName>
</protein>
<dbReference type="SUPFAM" id="SSF55729">
    <property type="entry name" value="Acyl-CoA N-acyltransferases (Nat)"/>
    <property type="match status" value="1"/>
</dbReference>
<feature type="domain" description="N-acetyltransferase" evidence="1">
    <location>
        <begin position="38"/>
        <end position="192"/>
    </location>
</feature>
<dbReference type="AlphaFoldDB" id="A0A840BSK8"/>
<dbReference type="InterPro" id="IPR000182">
    <property type="entry name" value="GNAT_dom"/>
</dbReference>
<reference evidence="2 3" key="1">
    <citation type="submission" date="2020-08" db="EMBL/GenBank/DDBJ databases">
        <title>Genomic Encyclopedia of Type Strains, Phase IV (KMG-IV): sequencing the most valuable type-strain genomes for metagenomic binning, comparative biology and taxonomic classification.</title>
        <authorList>
            <person name="Goeker M."/>
        </authorList>
    </citation>
    <scope>NUCLEOTIDE SEQUENCE [LARGE SCALE GENOMIC DNA]</scope>
    <source>
        <strain evidence="2 3">DSM 103737</strain>
    </source>
</reference>
<organism evidence="2 3">
    <name type="scientific">Chelatococcus caeni</name>
    <dbReference type="NCBI Taxonomy" id="1348468"/>
    <lineage>
        <taxon>Bacteria</taxon>
        <taxon>Pseudomonadati</taxon>
        <taxon>Pseudomonadota</taxon>
        <taxon>Alphaproteobacteria</taxon>
        <taxon>Hyphomicrobiales</taxon>
        <taxon>Chelatococcaceae</taxon>
        <taxon>Chelatococcus</taxon>
    </lineage>
</organism>
<dbReference type="PROSITE" id="PS51186">
    <property type="entry name" value="GNAT"/>
    <property type="match status" value="1"/>
</dbReference>
<name>A0A840BSK8_9HYPH</name>
<gene>
    <name evidence="2" type="ORF">GGR16_000800</name>
</gene>
<dbReference type="RefSeq" id="WP_245258846.1">
    <property type="nucleotide sequence ID" value="NZ_JACIEN010000001.1"/>
</dbReference>
<evidence type="ECO:0000313" key="3">
    <source>
        <dbReference type="Proteomes" id="UP000577362"/>
    </source>
</evidence>
<dbReference type="GO" id="GO:0016747">
    <property type="term" value="F:acyltransferase activity, transferring groups other than amino-acyl groups"/>
    <property type="evidence" value="ECO:0007669"/>
    <property type="project" value="InterPro"/>
</dbReference>
<comment type="caution">
    <text evidence="2">The sequence shown here is derived from an EMBL/GenBank/DDBJ whole genome shotgun (WGS) entry which is preliminary data.</text>
</comment>
<dbReference type="Proteomes" id="UP000577362">
    <property type="component" value="Unassembled WGS sequence"/>
</dbReference>
<sequence length="192" mass="21056">MRLCGRCSGILPKPEEATMAFLPSDHSEIEILPDGSAVEIRALAEDDRAGMLAAVDRMSERSLYQRFFAFKRCLTEREIEFYVDIDFTGHVALVAVLEEDGQPLIVGGGRYIVVRPGRAEVAIAVDDAHQGRGIGGLLLHHLAVLAQRAGIRELVADILPENRAMMKLCKESGLGMKASYEPGTCHVTLQLR</sequence>
<keyword evidence="2" id="KW-0808">Transferase</keyword>
<evidence type="ECO:0000313" key="2">
    <source>
        <dbReference type="EMBL" id="MBB4015794.1"/>
    </source>
</evidence>
<dbReference type="InterPro" id="IPR016181">
    <property type="entry name" value="Acyl_CoA_acyltransferase"/>
</dbReference>
<keyword evidence="3" id="KW-1185">Reference proteome</keyword>
<evidence type="ECO:0000259" key="1">
    <source>
        <dbReference type="PROSITE" id="PS51186"/>
    </source>
</evidence>
<dbReference type="Pfam" id="PF00583">
    <property type="entry name" value="Acetyltransf_1"/>
    <property type="match status" value="1"/>
</dbReference>
<accession>A0A840BSK8</accession>
<dbReference type="Gene3D" id="3.40.630.30">
    <property type="match status" value="1"/>
</dbReference>